<feature type="compositionally biased region" description="Basic and acidic residues" evidence="6">
    <location>
        <begin position="599"/>
        <end position="610"/>
    </location>
</feature>
<reference evidence="7 8" key="1">
    <citation type="journal article" date="2018" name="Mol. Ecol.">
        <title>The obligate alkalophilic soda-lake fungus Sodiomyces alkalinus has shifted to a protein diet.</title>
        <authorList>
            <person name="Grum-Grzhimaylo A.A."/>
            <person name="Falkoski D.L."/>
            <person name="van den Heuvel J."/>
            <person name="Valero-Jimenez C.A."/>
            <person name="Min B."/>
            <person name="Choi I.G."/>
            <person name="Lipzen A."/>
            <person name="Daum C.G."/>
            <person name="Aanen D.K."/>
            <person name="Tsang A."/>
            <person name="Henrissat B."/>
            <person name="Bilanenko E.N."/>
            <person name="de Vries R.P."/>
            <person name="van Kan J.A.L."/>
            <person name="Grigoriev I.V."/>
            <person name="Debets A.J.M."/>
        </authorList>
    </citation>
    <scope>NUCLEOTIDE SEQUENCE [LARGE SCALE GENOMIC DNA]</scope>
    <source>
        <strain evidence="7 8">F11</strain>
    </source>
</reference>
<dbReference type="PANTHER" id="PTHR15651:SF7">
    <property type="entry name" value="ARMADILLO REPEAT-CONTAINING PROTEIN 8"/>
    <property type="match status" value="1"/>
</dbReference>
<organism evidence="7 8">
    <name type="scientific">Sodiomyces alkalinus (strain CBS 110278 / VKM F-3762 / F11)</name>
    <name type="common">Alkaliphilic filamentous fungus</name>
    <dbReference type="NCBI Taxonomy" id="1314773"/>
    <lineage>
        <taxon>Eukaryota</taxon>
        <taxon>Fungi</taxon>
        <taxon>Dikarya</taxon>
        <taxon>Ascomycota</taxon>
        <taxon>Pezizomycotina</taxon>
        <taxon>Sordariomycetes</taxon>
        <taxon>Hypocreomycetidae</taxon>
        <taxon>Glomerellales</taxon>
        <taxon>Plectosphaerellaceae</taxon>
        <taxon>Sodiomyces</taxon>
    </lineage>
</organism>
<feature type="region of interest" description="Disordered" evidence="6">
    <location>
        <begin position="760"/>
        <end position="781"/>
    </location>
</feature>
<feature type="region of interest" description="Disordered" evidence="6">
    <location>
        <begin position="305"/>
        <end position="381"/>
    </location>
</feature>
<evidence type="ECO:0000256" key="5">
    <source>
        <dbReference type="ARBA" id="ARBA00023242"/>
    </source>
</evidence>
<evidence type="ECO:0000256" key="4">
    <source>
        <dbReference type="ARBA" id="ARBA00022737"/>
    </source>
</evidence>
<dbReference type="RefSeq" id="XP_028468105.1">
    <property type="nucleotide sequence ID" value="XM_028612751.1"/>
</dbReference>
<feature type="region of interest" description="Disordered" evidence="6">
    <location>
        <begin position="589"/>
        <end position="619"/>
    </location>
</feature>
<dbReference type="GO" id="GO:0034657">
    <property type="term" value="C:GID complex"/>
    <property type="evidence" value="ECO:0007669"/>
    <property type="project" value="TreeGrafter"/>
</dbReference>
<dbReference type="Proteomes" id="UP000272025">
    <property type="component" value="Unassembled WGS sequence"/>
</dbReference>
<feature type="compositionally biased region" description="Polar residues" evidence="6">
    <location>
        <begin position="761"/>
        <end position="773"/>
    </location>
</feature>
<evidence type="ECO:0000313" key="7">
    <source>
        <dbReference type="EMBL" id="ROT40299.1"/>
    </source>
</evidence>
<sequence length="1029" mass="111551">MAQDSEPLLLAFIQNARTYSEQTSALVALKTDIVGHVQKKKSWVGQGVLRSLVGILQASRLPSKTNGKPSKLPTDSIWLSEEETVRLEALQVLSSFALGGRAFVEPIIASGAIAAILSNISPSTNPPLVVTAALKALVNISDAALWVTAFPPPEIQQLAEGLFSAEHLHDLGEILWQADDWAAPAWHYPVPLVTALIGRLCRDEKSALALADSEVFDLLARELARFVVARRLEHGSLTSMVRMARQCTGLASLLPPLPSQRSNLASLLEALTAIISDSRYRAARLESSPAILAVFSCLVFTGQSETEDREKDPGKVHPPAPRHQGHGFRAQQSSSTPLSAGKSGENALHLSRSDCGGFGHGLPVQDASRHESPTRGEEPASEIFDTAMIPWLAVLSREGPKVERLMAAGLTTTLSKYGGSPGRSKTTTKLESLVIPILVDMAREQNTKVRATKYSTVSPSVSLTWARSERVPVVLLVLSRLITDMERLQEIAFQSGAAKVFSKLLKDAYEPVPSSASVPPWSPQPDTGMVVESSSPDCQLGPEAEPLLLVQRVRLREASLKAIAALAAGKDEYRKEFLDQDIVPYVVQSLSTTPGKPSGPKDRSKKDHPDGPLPNSATSGYGSNPLSVVIAACHVVRVLSRSVSVLRTALVDHGVELPLLQLMKYPDVDVQVAATAAVCNLVTEVSPAKNTLISKGVMKVLCEHAHSVTAALRLNAMWALKHLVHAVGTDIRKQCLEELESGWLVRLICDDTEDDALHLAKSNQERQFPGSGNRSDDLDGDVEMGRGDGPPINFWYGSTGIPRGYEDKPAPWVLEVEGRIMSLREAELNPERKARNDDLAIQEQALNFIRNLIGPSGQGGSSELASESTEMIDHLLNTLGQDRFFGILAKKLQAKVLHPGTRRAGASPVETRVLYPQPKVVEAVIYILVHIAASVPRHRQVVIAQADLLKLLGNHFSSKDKDVRLALCALISNLTWQDDDSDARACGLRAQELKKLGMLGKLEALEEDSGLGVRERAKTALWQLKQALF</sequence>
<keyword evidence="4" id="KW-0677">Repeat</keyword>
<dbReference type="InterPro" id="IPR011989">
    <property type="entry name" value="ARM-like"/>
</dbReference>
<dbReference type="GO" id="GO:0043161">
    <property type="term" value="P:proteasome-mediated ubiquitin-dependent protein catabolic process"/>
    <property type="evidence" value="ECO:0007669"/>
    <property type="project" value="TreeGrafter"/>
</dbReference>
<feature type="compositionally biased region" description="Basic and acidic residues" evidence="6">
    <location>
        <begin position="367"/>
        <end position="378"/>
    </location>
</feature>
<evidence type="ECO:0000313" key="8">
    <source>
        <dbReference type="Proteomes" id="UP000272025"/>
    </source>
</evidence>
<dbReference type="SUPFAM" id="SSF48371">
    <property type="entry name" value="ARM repeat"/>
    <property type="match status" value="2"/>
</dbReference>
<accession>A0A3N2Q0K9</accession>
<evidence type="ECO:0000256" key="1">
    <source>
        <dbReference type="ARBA" id="ARBA00004123"/>
    </source>
</evidence>
<dbReference type="STRING" id="1314773.A0A3N2Q0K9"/>
<dbReference type="InterPro" id="IPR000225">
    <property type="entry name" value="Armadillo"/>
</dbReference>
<dbReference type="InterPro" id="IPR038739">
    <property type="entry name" value="ARMC8/Vid28"/>
</dbReference>
<keyword evidence="5" id="KW-0539">Nucleus</keyword>
<keyword evidence="8" id="KW-1185">Reference proteome</keyword>
<gene>
    <name evidence="7" type="ORF">SODALDRAFT_338136</name>
</gene>
<evidence type="ECO:0000256" key="3">
    <source>
        <dbReference type="ARBA" id="ARBA00022490"/>
    </source>
</evidence>
<dbReference type="GeneID" id="39581229"/>
<keyword evidence="3" id="KW-0963">Cytoplasm</keyword>
<comment type="subcellular location">
    <subcellularLocation>
        <location evidence="2">Cytoplasm</location>
    </subcellularLocation>
    <subcellularLocation>
        <location evidence="1">Nucleus</location>
    </subcellularLocation>
</comment>
<dbReference type="Gene3D" id="1.25.10.10">
    <property type="entry name" value="Leucine-rich Repeat Variant"/>
    <property type="match status" value="3"/>
</dbReference>
<dbReference type="InterPro" id="IPR016024">
    <property type="entry name" value="ARM-type_fold"/>
</dbReference>
<dbReference type="SMART" id="SM00185">
    <property type="entry name" value="ARM"/>
    <property type="match status" value="5"/>
</dbReference>
<feature type="region of interest" description="Disordered" evidence="6">
    <location>
        <begin position="514"/>
        <end position="537"/>
    </location>
</feature>
<dbReference type="EMBL" id="ML119052">
    <property type="protein sequence ID" value="ROT40299.1"/>
    <property type="molecule type" value="Genomic_DNA"/>
</dbReference>
<protein>
    <submittedName>
        <fullName evidence="7">Armadillo repeat protein</fullName>
    </submittedName>
</protein>
<dbReference type="PANTHER" id="PTHR15651">
    <property type="entry name" value="ARMADILLO REPEAT-CONTAINING PROTEIN 8"/>
    <property type="match status" value="1"/>
</dbReference>
<dbReference type="AlphaFoldDB" id="A0A3N2Q0K9"/>
<proteinExistence type="predicted"/>
<dbReference type="GO" id="GO:0005634">
    <property type="term" value="C:nucleus"/>
    <property type="evidence" value="ECO:0007669"/>
    <property type="project" value="UniProtKB-SubCell"/>
</dbReference>
<dbReference type="GO" id="GO:0005737">
    <property type="term" value="C:cytoplasm"/>
    <property type="evidence" value="ECO:0007669"/>
    <property type="project" value="UniProtKB-SubCell"/>
</dbReference>
<dbReference type="OrthoDB" id="5559898at2759"/>
<evidence type="ECO:0000256" key="2">
    <source>
        <dbReference type="ARBA" id="ARBA00004496"/>
    </source>
</evidence>
<feature type="compositionally biased region" description="Basic and acidic residues" evidence="6">
    <location>
        <begin position="306"/>
        <end position="315"/>
    </location>
</feature>
<evidence type="ECO:0000256" key="6">
    <source>
        <dbReference type="SAM" id="MobiDB-lite"/>
    </source>
</evidence>
<name>A0A3N2Q0K9_SODAK</name>